<dbReference type="SUPFAM" id="SSF46565">
    <property type="entry name" value="Chaperone J-domain"/>
    <property type="match status" value="1"/>
</dbReference>
<feature type="compositionally biased region" description="Low complexity" evidence="1">
    <location>
        <begin position="98"/>
        <end position="113"/>
    </location>
</feature>
<dbReference type="InterPro" id="IPR001623">
    <property type="entry name" value="DnaJ_domain"/>
</dbReference>
<reference evidence="3 4" key="1">
    <citation type="submission" date="2024-10" db="EMBL/GenBank/DDBJ databases">
        <title>Updated reference genomes for cyclostephanoid diatoms.</title>
        <authorList>
            <person name="Roberts W.R."/>
            <person name="Alverson A.J."/>
        </authorList>
    </citation>
    <scope>NUCLEOTIDE SEQUENCE [LARGE SCALE GENOMIC DNA]</scope>
    <source>
        <strain evidence="3 4">AJA228-03</strain>
    </source>
</reference>
<evidence type="ECO:0000313" key="4">
    <source>
        <dbReference type="Proteomes" id="UP001530377"/>
    </source>
</evidence>
<evidence type="ECO:0000313" key="3">
    <source>
        <dbReference type="EMBL" id="KAL3826984.1"/>
    </source>
</evidence>
<organism evidence="3 4">
    <name type="scientific">Cyclostephanos tholiformis</name>
    <dbReference type="NCBI Taxonomy" id="382380"/>
    <lineage>
        <taxon>Eukaryota</taxon>
        <taxon>Sar</taxon>
        <taxon>Stramenopiles</taxon>
        <taxon>Ochrophyta</taxon>
        <taxon>Bacillariophyta</taxon>
        <taxon>Coscinodiscophyceae</taxon>
        <taxon>Thalassiosirophycidae</taxon>
        <taxon>Stephanodiscales</taxon>
        <taxon>Stephanodiscaceae</taxon>
        <taxon>Cyclostephanos</taxon>
    </lineage>
</organism>
<protein>
    <recommendedName>
        <fullName evidence="2">J domain-containing protein</fullName>
    </recommendedName>
</protein>
<dbReference type="AlphaFoldDB" id="A0ABD3SQU7"/>
<dbReference type="PANTHER" id="PTHR43948:SF10">
    <property type="entry name" value="MRJ, ISOFORM E"/>
    <property type="match status" value="1"/>
</dbReference>
<name>A0ABD3SQU7_9STRA</name>
<accession>A0ABD3SQU7</accession>
<dbReference type="CDD" id="cd06257">
    <property type="entry name" value="DnaJ"/>
    <property type="match status" value="1"/>
</dbReference>
<dbReference type="PROSITE" id="PS00636">
    <property type="entry name" value="DNAJ_1"/>
    <property type="match status" value="1"/>
</dbReference>
<feature type="domain" description="J" evidence="2">
    <location>
        <begin position="3"/>
        <end position="69"/>
    </location>
</feature>
<feature type="region of interest" description="Disordered" evidence="1">
    <location>
        <begin position="70"/>
        <end position="126"/>
    </location>
</feature>
<evidence type="ECO:0000259" key="2">
    <source>
        <dbReference type="PROSITE" id="PS50076"/>
    </source>
</evidence>
<gene>
    <name evidence="3" type="ORF">ACHAXA_000048</name>
</gene>
<dbReference type="PROSITE" id="PS50076">
    <property type="entry name" value="DNAJ_2"/>
    <property type="match status" value="1"/>
</dbReference>
<dbReference type="Proteomes" id="UP001530377">
    <property type="component" value="Unassembled WGS sequence"/>
</dbReference>
<feature type="region of interest" description="Disordered" evidence="1">
    <location>
        <begin position="318"/>
        <end position="338"/>
    </location>
</feature>
<dbReference type="Pfam" id="PF00226">
    <property type="entry name" value="DnaJ"/>
    <property type="match status" value="1"/>
</dbReference>
<dbReference type="Gene3D" id="1.10.287.110">
    <property type="entry name" value="DnaJ domain"/>
    <property type="match status" value="1"/>
</dbReference>
<dbReference type="EMBL" id="JALLPB020000010">
    <property type="protein sequence ID" value="KAL3826984.1"/>
    <property type="molecule type" value="Genomic_DNA"/>
</dbReference>
<comment type="caution">
    <text evidence="3">The sequence shown here is derived from an EMBL/GenBank/DDBJ whole genome shotgun (WGS) entry which is preliminary data.</text>
</comment>
<dbReference type="SMART" id="SM00271">
    <property type="entry name" value="DnaJ"/>
    <property type="match status" value="1"/>
</dbReference>
<dbReference type="InterPro" id="IPR018253">
    <property type="entry name" value="DnaJ_domain_CS"/>
</dbReference>
<dbReference type="PANTHER" id="PTHR43948">
    <property type="entry name" value="DNAJ HOMOLOG SUBFAMILY B"/>
    <property type="match status" value="1"/>
</dbReference>
<evidence type="ECO:0000256" key="1">
    <source>
        <dbReference type="SAM" id="MobiDB-lite"/>
    </source>
</evidence>
<keyword evidence="4" id="KW-1185">Reference proteome</keyword>
<proteinExistence type="predicted"/>
<dbReference type="InterPro" id="IPR036869">
    <property type="entry name" value="J_dom_sf"/>
</dbReference>
<sequence length="338" mass="35481">MTTYYDILGVSRCADQTAIRKAYLKSSLRCHPDKNPGREEEARMEFVEVGMAYSVLGDVDRRAAYDRELSLGGKSGRNDGDDDDDIGGSRRPRGGGVRSRTQTTTRTRASSTTPYDDDDGRRRDDHDRAKYVDGTFDDFMRMFDETVSGMSEEELTMAMGAAAMVGSVIGSILGARTVGGGGGGGGGVGNALLSTTASVVGSALASRAAGSLVMAVHEDSKQRVLERKEREAAIARGGGGARVPTSCEGRERVFRDAGRAFQRAAGAAMSGTGTGGVGSRNNGGVGMARNADGGGGRFSWAQAAELVLEGVRVCAEMQQQQQGGGGGSNSTRRQRNPR</sequence>
<dbReference type="PRINTS" id="PR00625">
    <property type="entry name" value="JDOMAIN"/>
</dbReference>